<dbReference type="Proteomes" id="UP001596548">
    <property type="component" value="Unassembled WGS sequence"/>
</dbReference>
<dbReference type="PROSITE" id="PS01124">
    <property type="entry name" value="HTH_ARAC_FAMILY_2"/>
    <property type="match status" value="1"/>
</dbReference>
<dbReference type="InterPro" id="IPR050204">
    <property type="entry name" value="AraC_XylS_family_regulators"/>
</dbReference>
<reference evidence="6" key="1">
    <citation type="journal article" date="2019" name="Int. J. Syst. Evol. Microbiol.">
        <title>The Global Catalogue of Microorganisms (GCM) 10K type strain sequencing project: providing services to taxonomists for standard genome sequencing and annotation.</title>
        <authorList>
            <consortium name="The Broad Institute Genomics Platform"/>
            <consortium name="The Broad Institute Genome Sequencing Center for Infectious Disease"/>
            <person name="Wu L."/>
            <person name="Ma J."/>
        </authorList>
    </citation>
    <scope>NUCLEOTIDE SEQUENCE [LARGE SCALE GENOMIC DNA]</scope>
    <source>
        <strain evidence="6">XZYJT-10</strain>
    </source>
</reference>
<accession>A0ABW2I589</accession>
<organism evidence="5 6">
    <name type="scientific">Paractinoplanes rhizophilus</name>
    <dbReference type="NCBI Taxonomy" id="1416877"/>
    <lineage>
        <taxon>Bacteria</taxon>
        <taxon>Bacillati</taxon>
        <taxon>Actinomycetota</taxon>
        <taxon>Actinomycetes</taxon>
        <taxon>Micromonosporales</taxon>
        <taxon>Micromonosporaceae</taxon>
        <taxon>Paractinoplanes</taxon>
    </lineage>
</organism>
<keyword evidence="6" id="KW-1185">Reference proteome</keyword>
<evidence type="ECO:0000256" key="1">
    <source>
        <dbReference type="ARBA" id="ARBA00023015"/>
    </source>
</evidence>
<dbReference type="Pfam" id="PF12833">
    <property type="entry name" value="HTH_18"/>
    <property type="match status" value="1"/>
</dbReference>
<dbReference type="InterPro" id="IPR009057">
    <property type="entry name" value="Homeodomain-like_sf"/>
</dbReference>
<evidence type="ECO:0000256" key="3">
    <source>
        <dbReference type="ARBA" id="ARBA00023163"/>
    </source>
</evidence>
<evidence type="ECO:0000259" key="4">
    <source>
        <dbReference type="PROSITE" id="PS01124"/>
    </source>
</evidence>
<dbReference type="RefSeq" id="WP_378978012.1">
    <property type="nucleotide sequence ID" value="NZ_JBHTBJ010000075.1"/>
</dbReference>
<dbReference type="Gene3D" id="1.10.10.60">
    <property type="entry name" value="Homeodomain-like"/>
    <property type="match status" value="1"/>
</dbReference>
<evidence type="ECO:0000313" key="6">
    <source>
        <dbReference type="Proteomes" id="UP001596548"/>
    </source>
</evidence>
<feature type="domain" description="HTH araC/xylS-type" evidence="4">
    <location>
        <begin position="1"/>
        <end position="79"/>
    </location>
</feature>
<name>A0ABW2I589_9ACTN</name>
<dbReference type="SMART" id="SM00342">
    <property type="entry name" value="HTH_ARAC"/>
    <property type="match status" value="1"/>
</dbReference>
<protein>
    <submittedName>
        <fullName evidence="5">Helix-turn-helix domain-containing protein</fullName>
    </submittedName>
</protein>
<evidence type="ECO:0000256" key="2">
    <source>
        <dbReference type="ARBA" id="ARBA00023125"/>
    </source>
</evidence>
<dbReference type="PANTHER" id="PTHR46796:SF15">
    <property type="entry name" value="BLL1074 PROTEIN"/>
    <property type="match status" value="1"/>
</dbReference>
<keyword evidence="2" id="KW-0238">DNA-binding</keyword>
<gene>
    <name evidence="5" type="ORF">ACFQS1_39475</name>
</gene>
<proteinExistence type="predicted"/>
<dbReference type="PANTHER" id="PTHR46796">
    <property type="entry name" value="HTH-TYPE TRANSCRIPTIONAL ACTIVATOR RHAS-RELATED"/>
    <property type="match status" value="1"/>
</dbReference>
<keyword evidence="1" id="KW-0805">Transcription regulation</keyword>
<keyword evidence="3" id="KW-0804">Transcription</keyword>
<sequence length="94" mass="10140">MAALLGVRRRRLEQEFRQYVGVAPAAVARVARFQRAVGMLAGQATLGRVAAECGYADQPHLTREVHAMGGCTPAKLRRHLHAAQSFKTSTATPA</sequence>
<dbReference type="EMBL" id="JBHTBJ010000075">
    <property type="protein sequence ID" value="MFC7280075.1"/>
    <property type="molecule type" value="Genomic_DNA"/>
</dbReference>
<evidence type="ECO:0000313" key="5">
    <source>
        <dbReference type="EMBL" id="MFC7280075.1"/>
    </source>
</evidence>
<comment type="caution">
    <text evidence="5">The sequence shown here is derived from an EMBL/GenBank/DDBJ whole genome shotgun (WGS) entry which is preliminary data.</text>
</comment>
<dbReference type="InterPro" id="IPR018060">
    <property type="entry name" value="HTH_AraC"/>
</dbReference>
<dbReference type="SUPFAM" id="SSF46689">
    <property type="entry name" value="Homeodomain-like"/>
    <property type="match status" value="1"/>
</dbReference>